<dbReference type="Gene3D" id="2.60.40.10">
    <property type="entry name" value="Immunoglobulins"/>
    <property type="match status" value="1"/>
</dbReference>
<name>A0A6I4MCJ5_9ACTN</name>
<dbReference type="GO" id="GO:0005975">
    <property type="term" value="P:carbohydrate metabolic process"/>
    <property type="evidence" value="ECO:0007669"/>
    <property type="project" value="UniProtKB-ARBA"/>
</dbReference>
<dbReference type="InterPro" id="IPR036156">
    <property type="entry name" value="Beta-gal/glucu_dom_sf"/>
</dbReference>
<dbReference type="AlphaFoldDB" id="A0A6I4MCJ5"/>
<dbReference type="Pfam" id="PF18368">
    <property type="entry name" value="Ig_GlcNase"/>
    <property type="match status" value="1"/>
</dbReference>
<gene>
    <name evidence="2" type="ORF">F8568_020180</name>
</gene>
<dbReference type="Proteomes" id="UP000462055">
    <property type="component" value="Unassembled WGS sequence"/>
</dbReference>
<dbReference type="InterPro" id="IPR013783">
    <property type="entry name" value="Ig-like_fold"/>
</dbReference>
<evidence type="ECO:0000259" key="1">
    <source>
        <dbReference type="Pfam" id="PF18368"/>
    </source>
</evidence>
<sequence>MVPRAAHRPPPKGGRTFLFAGGEQVLPIRWSDNDVTLFPGEQQTITARYSATSATPDVRVNGFNVPEQTRRAG</sequence>
<dbReference type="EMBL" id="WBMS02000015">
    <property type="protein sequence ID" value="MWA02650.1"/>
    <property type="molecule type" value="Genomic_DNA"/>
</dbReference>
<evidence type="ECO:0000313" key="3">
    <source>
        <dbReference type="Proteomes" id="UP000462055"/>
    </source>
</evidence>
<reference evidence="2" key="1">
    <citation type="submission" date="2019-12" db="EMBL/GenBank/DDBJ databases">
        <title>Actinomadura physcomitrii sp. nov., a novel actinomycete isolated from moss [Physcomitrium sphaericum (Ludw) Fuernr].</title>
        <authorList>
            <person name="Zhuang X."/>
        </authorList>
    </citation>
    <scope>NUCLEOTIDE SEQUENCE [LARGE SCALE GENOMIC DNA]</scope>
    <source>
        <strain evidence="2">LD22</strain>
    </source>
</reference>
<evidence type="ECO:0000313" key="2">
    <source>
        <dbReference type="EMBL" id="MWA02650.1"/>
    </source>
</evidence>
<dbReference type="RefSeq" id="WP_151595126.1">
    <property type="nucleotide sequence ID" value="NZ_WBMS02000015.1"/>
</dbReference>
<feature type="domain" description="Exo-beta-D-glucosaminidase Ig-fold" evidence="1">
    <location>
        <begin position="21"/>
        <end position="65"/>
    </location>
</feature>
<dbReference type="InterPro" id="IPR041351">
    <property type="entry name" value="Ig_GlcNase"/>
</dbReference>
<dbReference type="SUPFAM" id="SSF49303">
    <property type="entry name" value="beta-Galactosidase/glucuronidase domain"/>
    <property type="match status" value="1"/>
</dbReference>
<protein>
    <recommendedName>
        <fullName evidence="1">Exo-beta-D-glucosaminidase Ig-fold domain-containing protein</fullName>
    </recommendedName>
</protein>
<keyword evidence="3" id="KW-1185">Reference proteome</keyword>
<accession>A0A6I4MCJ5</accession>
<comment type="caution">
    <text evidence="2">The sequence shown here is derived from an EMBL/GenBank/DDBJ whole genome shotgun (WGS) entry which is preliminary data.</text>
</comment>
<organism evidence="2 3">
    <name type="scientific">Actinomadura physcomitrii</name>
    <dbReference type="NCBI Taxonomy" id="2650748"/>
    <lineage>
        <taxon>Bacteria</taxon>
        <taxon>Bacillati</taxon>
        <taxon>Actinomycetota</taxon>
        <taxon>Actinomycetes</taxon>
        <taxon>Streptosporangiales</taxon>
        <taxon>Thermomonosporaceae</taxon>
        <taxon>Actinomadura</taxon>
    </lineage>
</organism>
<proteinExistence type="predicted"/>